<dbReference type="Pfam" id="PF09084">
    <property type="entry name" value="NMT1"/>
    <property type="match status" value="1"/>
</dbReference>
<dbReference type="CDD" id="cd13563">
    <property type="entry name" value="PBP2_SsuA_like_6"/>
    <property type="match status" value="1"/>
</dbReference>
<dbReference type="InterPro" id="IPR015168">
    <property type="entry name" value="SsuA/THI5"/>
</dbReference>
<reference evidence="5" key="1">
    <citation type="journal article" date="2021" name="Microorganisms">
        <title>Acidisoma silvae sp. nov. and Acidisomacellulosilytica sp. nov., Two Acidophilic Bacteria Isolated from Decaying Wood, Hydrolyzing Cellulose and Producing Poly-3-hydroxybutyrate.</title>
        <authorList>
            <person name="Mieszkin S."/>
            <person name="Pouder E."/>
            <person name="Uroz S."/>
            <person name="Simon-Colin C."/>
            <person name="Alain K."/>
        </authorList>
    </citation>
    <scope>NUCLEOTIDE SEQUENCE</scope>
    <source>
        <strain evidence="5">HW T2.11</strain>
    </source>
</reference>
<dbReference type="AlphaFoldDB" id="A0A963YVN3"/>
<proteinExistence type="inferred from homology"/>
<evidence type="ECO:0000259" key="4">
    <source>
        <dbReference type="Pfam" id="PF09084"/>
    </source>
</evidence>
<dbReference type="SUPFAM" id="SSF53850">
    <property type="entry name" value="Periplasmic binding protein-like II"/>
    <property type="match status" value="1"/>
</dbReference>
<dbReference type="EMBL" id="JAESVB010000020">
    <property type="protein sequence ID" value="MCB8877956.1"/>
    <property type="molecule type" value="Genomic_DNA"/>
</dbReference>
<evidence type="ECO:0000313" key="6">
    <source>
        <dbReference type="Proteomes" id="UP000708298"/>
    </source>
</evidence>
<name>A0A963YVN3_9PROT</name>
<reference evidence="5" key="2">
    <citation type="submission" date="2021-01" db="EMBL/GenBank/DDBJ databases">
        <authorList>
            <person name="Mieszkin S."/>
            <person name="Pouder E."/>
            <person name="Alain K."/>
        </authorList>
    </citation>
    <scope>NUCLEOTIDE SEQUENCE</scope>
    <source>
        <strain evidence="5">HW T2.11</strain>
    </source>
</reference>
<dbReference type="PANTHER" id="PTHR30024">
    <property type="entry name" value="ALIPHATIC SULFONATES-BINDING PROTEIN-RELATED"/>
    <property type="match status" value="1"/>
</dbReference>
<comment type="similarity">
    <text evidence="2">Belongs to the bacterial solute-binding protein SsuA/TauA family.</text>
</comment>
<dbReference type="PANTHER" id="PTHR30024:SF47">
    <property type="entry name" value="TAURINE-BINDING PERIPLASMIC PROTEIN"/>
    <property type="match status" value="1"/>
</dbReference>
<protein>
    <submittedName>
        <fullName evidence="5">ABC transporter substrate-binding protein</fullName>
    </submittedName>
</protein>
<accession>A0A963YVN3</accession>
<comment type="caution">
    <text evidence="5">The sequence shown here is derived from an EMBL/GenBank/DDBJ whole genome shotgun (WGS) entry which is preliminary data.</text>
</comment>
<keyword evidence="3" id="KW-0732">Signal</keyword>
<evidence type="ECO:0000256" key="2">
    <source>
        <dbReference type="ARBA" id="ARBA00010742"/>
    </source>
</evidence>
<evidence type="ECO:0000256" key="1">
    <source>
        <dbReference type="ARBA" id="ARBA00004418"/>
    </source>
</evidence>
<comment type="subcellular location">
    <subcellularLocation>
        <location evidence="1">Periplasm</location>
    </subcellularLocation>
</comment>
<dbReference type="Proteomes" id="UP000708298">
    <property type="component" value="Unassembled WGS sequence"/>
</dbReference>
<feature type="domain" description="SsuA/THI5-like" evidence="4">
    <location>
        <begin position="64"/>
        <end position="219"/>
    </location>
</feature>
<gene>
    <name evidence="5" type="ORF">ASILVAE211_22390</name>
</gene>
<dbReference type="GO" id="GO:0042597">
    <property type="term" value="C:periplasmic space"/>
    <property type="evidence" value="ECO:0007669"/>
    <property type="project" value="UniProtKB-SubCell"/>
</dbReference>
<organism evidence="5 6">
    <name type="scientific">Acidisoma silvae</name>
    <dbReference type="NCBI Taxonomy" id="2802396"/>
    <lineage>
        <taxon>Bacteria</taxon>
        <taxon>Pseudomonadati</taxon>
        <taxon>Pseudomonadota</taxon>
        <taxon>Alphaproteobacteria</taxon>
        <taxon>Acetobacterales</taxon>
        <taxon>Acidocellaceae</taxon>
        <taxon>Acidisoma</taxon>
    </lineage>
</organism>
<evidence type="ECO:0000313" key="5">
    <source>
        <dbReference type="EMBL" id="MCB8877956.1"/>
    </source>
</evidence>
<sequence length="353" mass="37881">MPARQSARILSLTPGLPAFSPLPRRPSLKLRQFLLAAAAVIGLTLQALPSEAAQPLRIGFSDWPGWTGWQIAIDKGWFKEAGVDVDMEWFDYSASLDAFAAGKLDGDFVGNNDSLVMGASGTKNKIIFLTDYSSGNDMILAKPGIHSLKDLKGKKVALEVGVTEQLLLEYGLKQAGMALTDVTLVNAKTADTPQILASGAVAAIGVWPPTSTQAEMQVPGSRPIFTSAQAPGLIFDGLAVSPESFAKRRADWEKVMKVWYRIVDYINDPKTADDALAIMAARDGVDAATYKRYVKGTHILSRAESAAAYVKSDALTSLYGSDANSNAFNLRTGVYKNSQDPADYIDNALMAGQ</sequence>
<keyword evidence="6" id="KW-1185">Reference proteome</keyword>
<dbReference type="Gene3D" id="3.40.190.10">
    <property type="entry name" value="Periplasmic binding protein-like II"/>
    <property type="match status" value="2"/>
</dbReference>
<evidence type="ECO:0000256" key="3">
    <source>
        <dbReference type="ARBA" id="ARBA00022729"/>
    </source>
</evidence>